<keyword evidence="1" id="KW-0560">Oxidoreductase</keyword>
<dbReference type="PANTHER" id="PTHR35176:SF6">
    <property type="entry name" value="HEME OXYGENASE HI_0854-RELATED"/>
    <property type="match status" value="1"/>
</dbReference>
<dbReference type="GO" id="GO:0005829">
    <property type="term" value="C:cytosol"/>
    <property type="evidence" value="ECO:0007669"/>
    <property type="project" value="TreeGrafter"/>
</dbReference>
<dbReference type="Pfam" id="PF01243">
    <property type="entry name" value="PNPOx_N"/>
    <property type="match status" value="1"/>
</dbReference>
<dbReference type="Gene3D" id="2.30.110.10">
    <property type="entry name" value="Electron Transport, Fmn-binding Protein, Chain A"/>
    <property type="match status" value="1"/>
</dbReference>
<dbReference type="InterPro" id="IPR012349">
    <property type="entry name" value="Split_barrel_FMN-bd"/>
</dbReference>
<evidence type="ECO:0000313" key="4">
    <source>
        <dbReference type="Proteomes" id="UP000466607"/>
    </source>
</evidence>
<name>A0AAD1IJT1_9MYCO</name>
<dbReference type="PANTHER" id="PTHR35176">
    <property type="entry name" value="HEME OXYGENASE HI_0854-RELATED"/>
    <property type="match status" value="1"/>
</dbReference>
<sequence length="154" mass="16604">MRVGWPHAACTGAAGVLGKCVSTPLPKGLLDLLRKPSPCFVTTLMPDGSPQLTQTWVTTDGERVVINIVAGSQKDKNLRRDPRIALNVADPDEVFRYYAVRGRVADMTTDGGAESIDEISHKYLGTPYPNFTGRPETRVVVTIDAERVTPPAGG</sequence>
<reference evidence="3 4" key="1">
    <citation type="journal article" date="2019" name="Emerg. Microbes Infect.">
        <title>Comprehensive subspecies identification of 175 nontuberculous mycobacteria species based on 7547 genomic profiles.</title>
        <authorList>
            <person name="Matsumoto Y."/>
            <person name="Kinjo T."/>
            <person name="Motooka D."/>
            <person name="Nabeya D."/>
            <person name="Jung N."/>
            <person name="Uechi K."/>
            <person name="Horii T."/>
            <person name="Iida T."/>
            <person name="Fujita J."/>
            <person name="Nakamura S."/>
        </authorList>
    </citation>
    <scope>NUCLEOTIDE SEQUENCE [LARGE SCALE GENOMIC DNA]</scope>
    <source>
        <strain evidence="3 4">JCM 17423</strain>
    </source>
</reference>
<dbReference type="GO" id="GO:0070967">
    <property type="term" value="F:coenzyme F420 binding"/>
    <property type="evidence" value="ECO:0007669"/>
    <property type="project" value="TreeGrafter"/>
</dbReference>
<dbReference type="InterPro" id="IPR011576">
    <property type="entry name" value="Pyridox_Oxase_N"/>
</dbReference>
<evidence type="ECO:0000256" key="1">
    <source>
        <dbReference type="ARBA" id="ARBA00023002"/>
    </source>
</evidence>
<organism evidence="3 4">
    <name type="scientific">Mycolicibacterium litorale</name>
    <dbReference type="NCBI Taxonomy" id="758802"/>
    <lineage>
        <taxon>Bacteria</taxon>
        <taxon>Bacillati</taxon>
        <taxon>Actinomycetota</taxon>
        <taxon>Actinomycetes</taxon>
        <taxon>Mycobacteriales</taxon>
        <taxon>Mycobacteriaceae</taxon>
        <taxon>Mycolicibacterium</taxon>
    </lineage>
</organism>
<accession>A0AAD1IJT1</accession>
<feature type="domain" description="Pyridoxamine 5'-phosphate oxidase N-terminal" evidence="2">
    <location>
        <begin position="29"/>
        <end position="148"/>
    </location>
</feature>
<protein>
    <submittedName>
        <fullName evidence="3">PPOX class F420-dependent enzyme</fullName>
    </submittedName>
</protein>
<dbReference type="NCBIfam" id="TIGR03618">
    <property type="entry name" value="Rv1155_F420"/>
    <property type="match status" value="1"/>
</dbReference>
<dbReference type="EMBL" id="AP022586">
    <property type="protein sequence ID" value="BBY17012.1"/>
    <property type="molecule type" value="Genomic_DNA"/>
</dbReference>
<dbReference type="GO" id="GO:0016627">
    <property type="term" value="F:oxidoreductase activity, acting on the CH-CH group of donors"/>
    <property type="evidence" value="ECO:0007669"/>
    <property type="project" value="TreeGrafter"/>
</dbReference>
<dbReference type="SUPFAM" id="SSF50475">
    <property type="entry name" value="FMN-binding split barrel"/>
    <property type="match status" value="1"/>
</dbReference>
<keyword evidence="4" id="KW-1185">Reference proteome</keyword>
<dbReference type="InterPro" id="IPR019920">
    <property type="entry name" value="F420-binding_dom_put"/>
</dbReference>
<evidence type="ECO:0000313" key="3">
    <source>
        <dbReference type="EMBL" id="BBY17012.1"/>
    </source>
</evidence>
<proteinExistence type="predicted"/>
<gene>
    <name evidence="3" type="ORF">MLIT_26040</name>
</gene>
<dbReference type="Proteomes" id="UP000466607">
    <property type="component" value="Chromosome"/>
</dbReference>
<dbReference type="InterPro" id="IPR052019">
    <property type="entry name" value="F420H2_bilvrd_red/Heme_oxyg"/>
</dbReference>
<evidence type="ECO:0000259" key="2">
    <source>
        <dbReference type="Pfam" id="PF01243"/>
    </source>
</evidence>
<dbReference type="AlphaFoldDB" id="A0AAD1IJT1"/>